<dbReference type="RefSeq" id="WP_185076608.1">
    <property type="nucleotide sequence ID" value="NZ_MOBP01000014.1"/>
</dbReference>
<evidence type="ECO:0000313" key="1">
    <source>
        <dbReference type="EMBL" id="RON50393.1"/>
    </source>
</evidence>
<evidence type="ECO:0000313" key="2">
    <source>
        <dbReference type="Proteomes" id="UP000283627"/>
    </source>
</evidence>
<sequence>MDTEQPNAEILVNYPPQILGATPSVIPYTPVPQNEPVVGAPLALFTPVLNRLGVLANAVKVLIDPPGRDGSGDDYISIELLLNDISLESRPIPIADRDQRTEFTLFESLLNDGINNKLEYKVHRPSGNAGDSTPLWILYSVQLPGGNIVPGDNEHPYLDISLPPELGNPPVIGKDEVDKGVPLTLFYPYMKAYDVITVRLQNSDFPLPPLLPEEVGKPKVVTVIREVLEGIGSNSEFQFSYTVVDQLRNPTQRRRWSKILKADVDVDRIVDTTITSVKGSPSNVDIPNGGITVETTVILSGTAGKGQKVQVLDDGTLKGEPIADRTTGVWTLTVSGLTLAAHRFTARVGAGTASAARTLTVTAVIVPTLTSVKGSPSNAEILENGITVETSLILTGTASKGGTATANATSGVWQLTIAVAVGAHRLYAKSRYHPTPVFSNVRNLTVTAVIVPTLTSVKGSPSGVEILENGITVETSLILTGTASKGLRRQRSVQGNGNGQRHHRRLAIDHRCCGRRSPFVRKIGVSPYSGLFKRAPFDGDGGRCPDHCFGSRLQRRARQTWYNVRHQHHPYRPSQWWLDCAAVQRRHANWTGG</sequence>
<comment type="caution">
    <text evidence="1">The sequence shown here is derived from an EMBL/GenBank/DDBJ whole genome shotgun (WGS) entry which is preliminary data.</text>
</comment>
<gene>
    <name evidence="1" type="ORF">BK665_21675</name>
</gene>
<dbReference type="EMBL" id="MOBP01000014">
    <property type="protein sequence ID" value="RON50393.1"/>
    <property type="molecule type" value="Genomic_DNA"/>
</dbReference>
<dbReference type="Proteomes" id="UP000283627">
    <property type="component" value="Unassembled WGS sequence"/>
</dbReference>
<evidence type="ECO:0008006" key="3">
    <source>
        <dbReference type="Google" id="ProtNLM"/>
    </source>
</evidence>
<accession>A0A423KDE0</accession>
<proteinExistence type="predicted"/>
<dbReference type="AlphaFoldDB" id="A0A423KDE0"/>
<organism evidence="1 2">
    <name type="scientific">Pseudomonas frederiksbergensis</name>
    <dbReference type="NCBI Taxonomy" id="104087"/>
    <lineage>
        <taxon>Bacteria</taxon>
        <taxon>Pseudomonadati</taxon>
        <taxon>Pseudomonadota</taxon>
        <taxon>Gammaproteobacteria</taxon>
        <taxon>Pseudomonadales</taxon>
        <taxon>Pseudomonadaceae</taxon>
        <taxon>Pseudomonas</taxon>
    </lineage>
</organism>
<name>A0A423KDE0_9PSED</name>
<reference evidence="1 2" key="1">
    <citation type="submission" date="2016-10" db="EMBL/GenBank/DDBJ databases">
        <title>Comparative genome analysis of multiple Pseudomonas spp. focuses on biocontrol and plant growth promoting traits.</title>
        <authorList>
            <person name="Tao X.-Y."/>
            <person name="Taylor C.G."/>
        </authorList>
    </citation>
    <scope>NUCLEOTIDE SEQUENCE [LARGE SCALE GENOMIC DNA]</scope>
    <source>
        <strain evidence="1 2">39A2</strain>
    </source>
</reference>
<protein>
    <recommendedName>
        <fullName evidence="3">Bacterial Ig-like domain-containing protein</fullName>
    </recommendedName>
</protein>